<protein>
    <submittedName>
        <fullName evidence="4">LiaI-LiaF-like domain-containing protein</fullName>
    </submittedName>
</protein>
<feature type="transmembrane region" description="Helical" evidence="2">
    <location>
        <begin position="90"/>
        <end position="119"/>
    </location>
</feature>
<keyword evidence="2" id="KW-0472">Membrane</keyword>
<dbReference type="Pfam" id="PF18917">
    <property type="entry name" value="LiaI-LiaF-like_TM1"/>
    <property type="match status" value="1"/>
</dbReference>
<evidence type="ECO:0000313" key="4">
    <source>
        <dbReference type="EMBL" id="MFC5861290.1"/>
    </source>
</evidence>
<evidence type="ECO:0000256" key="1">
    <source>
        <dbReference type="SAM" id="MobiDB-lite"/>
    </source>
</evidence>
<feature type="domain" description="B box-type" evidence="3">
    <location>
        <begin position="1"/>
        <end position="26"/>
    </location>
</feature>
<organism evidence="4 5">
    <name type="scientific">Acidicapsa dinghuensis</name>
    <dbReference type="NCBI Taxonomy" id="2218256"/>
    <lineage>
        <taxon>Bacteria</taxon>
        <taxon>Pseudomonadati</taxon>
        <taxon>Acidobacteriota</taxon>
        <taxon>Terriglobia</taxon>
        <taxon>Terriglobales</taxon>
        <taxon>Acidobacteriaceae</taxon>
        <taxon>Acidicapsa</taxon>
    </lineage>
</organism>
<dbReference type="Pfam" id="PF00643">
    <property type="entry name" value="zf-B_box"/>
    <property type="match status" value="1"/>
</dbReference>
<evidence type="ECO:0000313" key="5">
    <source>
        <dbReference type="Proteomes" id="UP001596091"/>
    </source>
</evidence>
<sequence>MPCVNHPNKDVQSYCQNCGKALCSECVRTTPTGQVLCEQCFTSGAGAVPPGAIPPFIPIPPGGPNPSAAAVLGLIPGVGAMYNGQLFKGLIHVVIFAILVSITDRYGVFGIFIGAWVLYQSFEAYHTAKARRDGQPVPDPFGLNELGNWLNIGSWYRNPGAPPAPDTNPGQGNPYGGTTPPYGTQYPSGQYPSGWTGAPGPGTTPGAAGGPGSVPPQANYSEPFTGYGQTPYPAQDPYSEPYPPGAIPPIPPMPPFGWRRREPVFAFVLIGLGLIFLLQSMGFVSHVMHYIWPLMLIGLGVWLVMRQMGYTQGGRK</sequence>
<feature type="transmembrane region" description="Helical" evidence="2">
    <location>
        <begin position="263"/>
        <end position="281"/>
    </location>
</feature>
<evidence type="ECO:0000259" key="3">
    <source>
        <dbReference type="PROSITE" id="PS50119"/>
    </source>
</evidence>
<reference evidence="5" key="1">
    <citation type="journal article" date="2019" name="Int. J. Syst. Evol. Microbiol.">
        <title>The Global Catalogue of Microorganisms (GCM) 10K type strain sequencing project: providing services to taxonomists for standard genome sequencing and annotation.</title>
        <authorList>
            <consortium name="The Broad Institute Genomics Platform"/>
            <consortium name="The Broad Institute Genome Sequencing Center for Infectious Disease"/>
            <person name="Wu L."/>
            <person name="Ma J."/>
        </authorList>
    </citation>
    <scope>NUCLEOTIDE SEQUENCE [LARGE SCALE GENOMIC DNA]</scope>
    <source>
        <strain evidence="5">JCM 4087</strain>
    </source>
</reference>
<dbReference type="Proteomes" id="UP001596091">
    <property type="component" value="Unassembled WGS sequence"/>
</dbReference>
<dbReference type="PROSITE" id="PS50119">
    <property type="entry name" value="ZF_BBOX"/>
    <property type="match status" value="1"/>
</dbReference>
<dbReference type="InterPro" id="IPR043726">
    <property type="entry name" value="LiaI-LiaF-like_TM1"/>
</dbReference>
<accession>A0ABW1EBC9</accession>
<gene>
    <name evidence="4" type="ORF">ACFPT7_03200</name>
</gene>
<keyword evidence="2" id="KW-1133">Transmembrane helix</keyword>
<dbReference type="RefSeq" id="WP_263334005.1">
    <property type="nucleotide sequence ID" value="NZ_JAGSYH010000002.1"/>
</dbReference>
<keyword evidence="2" id="KW-0812">Transmembrane</keyword>
<dbReference type="InterPro" id="IPR000315">
    <property type="entry name" value="Znf_B-box"/>
</dbReference>
<feature type="transmembrane region" description="Helical" evidence="2">
    <location>
        <begin position="287"/>
        <end position="305"/>
    </location>
</feature>
<dbReference type="EMBL" id="JBHSPH010000001">
    <property type="protein sequence ID" value="MFC5861290.1"/>
    <property type="molecule type" value="Genomic_DNA"/>
</dbReference>
<name>A0ABW1EBC9_9BACT</name>
<evidence type="ECO:0000256" key="2">
    <source>
        <dbReference type="SAM" id="Phobius"/>
    </source>
</evidence>
<keyword evidence="5" id="KW-1185">Reference proteome</keyword>
<comment type="caution">
    <text evidence="4">The sequence shown here is derived from an EMBL/GenBank/DDBJ whole genome shotgun (WGS) entry which is preliminary data.</text>
</comment>
<proteinExistence type="predicted"/>
<feature type="compositionally biased region" description="Low complexity" evidence="1">
    <location>
        <begin position="167"/>
        <end position="198"/>
    </location>
</feature>
<feature type="region of interest" description="Disordered" evidence="1">
    <location>
        <begin position="157"/>
        <end position="245"/>
    </location>
</feature>